<proteinExistence type="predicted"/>
<name>L8B9D8_PHLRA</name>
<dbReference type="RefSeq" id="YP_007374968.1">
    <property type="nucleotide sequence ID" value="NC_020148.1"/>
</dbReference>
<gene>
    <name evidence="1" type="ORF">PRA_mt0184</name>
</gene>
<reference evidence="1" key="1">
    <citation type="journal article" date="2014" name="PLoS ONE">
        <title>Mitochondrial Genome of Phlebia radiata Is the Second Largest (156 kbp) among Fungi and Features Signs of Genome Flexibility and Recent Recombination Events.</title>
        <authorList>
            <person name="Salavirta H."/>
            <person name="Oksanen I."/>
            <person name="Kuuskeri J."/>
            <person name="Makela M."/>
            <person name="Laine P."/>
            <person name="Paulin L."/>
            <person name="Lundell T."/>
        </authorList>
    </citation>
    <scope>NUCLEOTIDE SEQUENCE</scope>
    <source>
        <strain evidence="1">79</strain>
    </source>
</reference>
<organism evidence="1">
    <name type="scientific">Phlebia radiata</name>
    <name type="common">White-rot fungus</name>
    <dbReference type="NCBI Taxonomy" id="5308"/>
    <lineage>
        <taxon>Eukaryota</taxon>
        <taxon>Fungi</taxon>
        <taxon>Dikarya</taxon>
        <taxon>Basidiomycota</taxon>
        <taxon>Agaricomycotina</taxon>
        <taxon>Agaricomycetes</taxon>
        <taxon>Polyporales</taxon>
        <taxon>Meruliaceae</taxon>
        <taxon>Phlebia</taxon>
    </lineage>
</organism>
<dbReference type="AlphaFoldDB" id="L8B9D8"/>
<geneLocation type="mitochondrion" evidence="1"/>
<keyword evidence="1" id="KW-0496">Mitochondrion</keyword>
<sequence>MSIIINYVGFCLRSFPLPFAGEFWVRIIFFFYETNFYQSFSCWFSSIKCFSDYF</sequence>
<dbReference type="GeneID" id="14469621"/>
<dbReference type="EMBL" id="HE613568">
    <property type="protein sequence ID" value="CCE89247.1"/>
    <property type="molecule type" value="Genomic_DNA"/>
</dbReference>
<protein>
    <submittedName>
        <fullName evidence="1">Uncharacterized protein</fullName>
    </submittedName>
</protein>
<evidence type="ECO:0000313" key="1">
    <source>
        <dbReference type="EMBL" id="CCE89247.1"/>
    </source>
</evidence>
<accession>L8B9D8</accession>